<name>A0A7J6WHC2_THATH</name>
<keyword evidence="2" id="KW-0929">Antimicrobial</keyword>
<reference evidence="6 7" key="1">
    <citation type="submission" date="2020-06" db="EMBL/GenBank/DDBJ databases">
        <title>Transcriptomic and genomic resources for Thalictrum thalictroides and T. hernandezii: Facilitating candidate gene discovery in an emerging model plant lineage.</title>
        <authorList>
            <person name="Arias T."/>
            <person name="Riano-Pachon D.M."/>
            <person name="Di Stilio V.S."/>
        </authorList>
    </citation>
    <scope>NUCLEOTIDE SEQUENCE [LARGE SCALE GENOMIC DNA]</scope>
    <source>
        <strain evidence="7">cv. WT478/WT964</strain>
        <tissue evidence="6">Leaves</tissue>
    </source>
</reference>
<evidence type="ECO:0000313" key="7">
    <source>
        <dbReference type="Proteomes" id="UP000554482"/>
    </source>
</evidence>
<evidence type="ECO:0008006" key="8">
    <source>
        <dbReference type="Google" id="ProtNLM"/>
    </source>
</evidence>
<feature type="signal peptide" evidence="5">
    <location>
        <begin position="1"/>
        <end position="28"/>
    </location>
</feature>
<organism evidence="6 7">
    <name type="scientific">Thalictrum thalictroides</name>
    <name type="common">Rue-anemone</name>
    <name type="synonym">Anemone thalictroides</name>
    <dbReference type="NCBI Taxonomy" id="46969"/>
    <lineage>
        <taxon>Eukaryota</taxon>
        <taxon>Viridiplantae</taxon>
        <taxon>Streptophyta</taxon>
        <taxon>Embryophyta</taxon>
        <taxon>Tracheophyta</taxon>
        <taxon>Spermatophyta</taxon>
        <taxon>Magnoliopsida</taxon>
        <taxon>Ranunculales</taxon>
        <taxon>Ranunculaceae</taxon>
        <taxon>Thalictroideae</taxon>
        <taxon>Thalictrum</taxon>
    </lineage>
</organism>
<dbReference type="InterPro" id="IPR010851">
    <property type="entry name" value="DEFL"/>
</dbReference>
<dbReference type="OrthoDB" id="10290941at2759"/>
<dbReference type="GO" id="GO:0050832">
    <property type="term" value="P:defense response to fungus"/>
    <property type="evidence" value="ECO:0007669"/>
    <property type="project" value="UniProtKB-KW"/>
</dbReference>
<sequence length="73" mass="7855">MAKLSFTHFFIFALIVVSAVTVLPQAEACKTTIWNINCDPLACEETCTHTYKGNGACTNVGGPHPVCVCEHPC</sequence>
<comment type="caution">
    <text evidence="6">The sequence shown here is derived from an EMBL/GenBank/DDBJ whole genome shotgun (WGS) entry which is preliminary data.</text>
</comment>
<gene>
    <name evidence="6" type="ORF">FRX31_013654</name>
</gene>
<evidence type="ECO:0000256" key="4">
    <source>
        <dbReference type="ARBA" id="ARBA00022821"/>
    </source>
</evidence>
<evidence type="ECO:0000256" key="5">
    <source>
        <dbReference type="SAM" id="SignalP"/>
    </source>
</evidence>
<proteinExistence type="inferred from homology"/>
<keyword evidence="4" id="KW-0611">Plant defense</keyword>
<dbReference type="EMBL" id="JABWDY010015559">
    <property type="protein sequence ID" value="KAF5196759.1"/>
    <property type="molecule type" value="Genomic_DNA"/>
</dbReference>
<evidence type="ECO:0000256" key="1">
    <source>
        <dbReference type="ARBA" id="ARBA00006722"/>
    </source>
</evidence>
<dbReference type="Proteomes" id="UP000554482">
    <property type="component" value="Unassembled WGS sequence"/>
</dbReference>
<evidence type="ECO:0000256" key="2">
    <source>
        <dbReference type="ARBA" id="ARBA00022529"/>
    </source>
</evidence>
<dbReference type="Pfam" id="PF07333">
    <property type="entry name" value="SLR1-BP"/>
    <property type="match status" value="1"/>
</dbReference>
<comment type="similarity">
    <text evidence="1">Belongs to the DEFL family.</text>
</comment>
<keyword evidence="5" id="KW-0732">Signal</keyword>
<dbReference type="GO" id="GO:0031640">
    <property type="term" value="P:killing of cells of another organism"/>
    <property type="evidence" value="ECO:0007669"/>
    <property type="project" value="UniProtKB-KW"/>
</dbReference>
<accession>A0A7J6WHC2</accession>
<dbReference type="AlphaFoldDB" id="A0A7J6WHC2"/>
<dbReference type="PANTHER" id="PTHR33830:SF3">
    <property type="entry name" value="DEFENSIN-LIKE PROTEIN 127-RELATED"/>
    <property type="match status" value="1"/>
</dbReference>
<evidence type="ECO:0000313" key="6">
    <source>
        <dbReference type="EMBL" id="KAF5196759.1"/>
    </source>
</evidence>
<evidence type="ECO:0000256" key="3">
    <source>
        <dbReference type="ARBA" id="ARBA00022577"/>
    </source>
</evidence>
<keyword evidence="7" id="KW-1185">Reference proteome</keyword>
<protein>
    <recommendedName>
        <fullName evidence="8">Defensin-like protein</fullName>
    </recommendedName>
</protein>
<dbReference type="PANTHER" id="PTHR33830">
    <property type="entry name" value="DEFENSIN-LIKE PROTEIN 184-RELATED"/>
    <property type="match status" value="1"/>
</dbReference>
<keyword evidence="3" id="KW-0295">Fungicide</keyword>
<feature type="chain" id="PRO_5029803167" description="Defensin-like protein" evidence="5">
    <location>
        <begin position="29"/>
        <end position="73"/>
    </location>
</feature>